<gene>
    <name evidence="2" type="ORF">O3S69_15765</name>
</gene>
<reference evidence="2 3" key="1">
    <citation type="submission" date="2022-12" db="EMBL/GenBank/DDBJ databases">
        <authorList>
            <person name="Abashina T."/>
            <person name="Solyanikova I."/>
            <person name="Delegan Y."/>
        </authorList>
    </citation>
    <scope>NUCLEOTIDE SEQUENCE [LARGE SCALE GENOMIC DNA]</scope>
    <source>
        <strain evidence="2 3">IPS92ro</strain>
    </source>
</reference>
<sequence>MPDEAQPLTAAKPESASASAAKPAPSAPQAKNDTRGPIQHAPAAPVDKPAEQQPRPKPLPAERPQNAP</sequence>
<name>A0ABT4P2E6_9ACTN</name>
<feature type="region of interest" description="Disordered" evidence="1">
    <location>
        <begin position="1"/>
        <end position="68"/>
    </location>
</feature>
<organism evidence="2 3">
    <name type="scientific">Streptomyces rubrogriseus</name>
    <dbReference type="NCBI Taxonomy" id="194673"/>
    <lineage>
        <taxon>Bacteria</taxon>
        <taxon>Bacillati</taxon>
        <taxon>Actinomycetota</taxon>
        <taxon>Actinomycetes</taxon>
        <taxon>Kitasatosporales</taxon>
        <taxon>Streptomycetaceae</taxon>
        <taxon>Streptomyces</taxon>
        <taxon>Streptomyces violaceoruber group</taxon>
    </lineage>
</organism>
<feature type="non-terminal residue" evidence="2">
    <location>
        <position position="68"/>
    </location>
</feature>
<dbReference type="EMBL" id="JAPWHU010000144">
    <property type="protein sequence ID" value="MCZ4635504.1"/>
    <property type="molecule type" value="Genomic_DNA"/>
</dbReference>
<protein>
    <submittedName>
        <fullName evidence="2">Uncharacterized protein</fullName>
    </submittedName>
</protein>
<evidence type="ECO:0000313" key="2">
    <source>
        <dbReference type="EMBL" id="MCZ4635504.1"/>
    </source>
</evidence>
<keyword evidence="3" id="KW-1185">Reference proteome</keyword>
<feature type="compositionally biased region" description="Low complexity" evidence="1">
    <location>
        <begin position="10"/>
        <end position="31"/>
    </location>
</feature>
<dbReference type="Proteomes" id="UP001301132">
    <property type="component" value="Unassembled WGS sequence"/>
</dbReference>
<evidence type="ECO:0000313" key="3">
    <source>
        <dbReference type="Proteomes" id="UP001301132"/>
    </source>
</evidence>
<feature type="compositionally biased region" description="Pro residues" evidence="1">
    <location>
        <begin position="55"/>
        <end position="68"/>
    </location>
</feature>
<accession>A0ABT4P2E6</accession>
<comment type="caution">
    <text evidence="2">The sequence shown here is derived from an EMBL/GenBank/DDBJ whole genome shotgun (WGS) entry which is preliminary data.</text>
</comment>
<proteinExistence type="predicted"/>
<dbReference type="RefSeq" id="WP_269635947.1">
    <property type="nucleotide sequence ID" value="NZ_JAPWHU010000144.1"/>
</dbReference>
<evidence type="ECO:0000256" key="1">
    <source>
        <dbReference type="SAM" id="MobiDB-lite"/>
    </source>
</evidence>